<protein>
    <submittedName>
        <fullName evidence="1">Uncharacterized protein</fullName>
    </submittedName>
</protein>
<evidence type="ECO:0000313" key="2">
    <source>
        <dbReference type="Proteomes" id="UP000796761"/>
    </source>
</evidence>
<gene>
    <name evidence="1" type="ORF">HGM15179_019856</name>
</gene>
<evidence type="ECO:0000313" key="1">
    <source>
        <dbReference type="EMBL" id="TRZ07252.1"/>
    </source>
</evidence>
<proteinExistence type="predicted"/>
<organism evidence="1 2">
    <name type="scientific">Zosterops borbonicus</name>
    <dbReference type="NCBI Taxonomy" id="364589"/>
    <lineage>
        <taxon>Eukaryota</taxon>
        <taxon>Metazoa</taxon>
        <taxon>Chordata</taxon>
        <taxon>Craniata</taxon>
        <taxon>Vertebrata</taxon>
        <taxon>Euteleostomi</taxon>
        <taxon>Archelosauria</taxon>
        <taxon>Archosauria</taxon>
        <taxon>Dinosauria</taxon>
        <taxon>Saurischia</taxon>
        <taxon>Theropoda</taxon>
        <taxon>Coelurosauria</taxon>
        <taxon>Aves</taxon>
        <taxon>Neognathae</taxon>
        <taxon>Neoaves</taxon>
        <taxon>Telluraves</taxon>
        <taxon>Australaves</taxon>
        <taxon>Passeriformes</taxon>
        <taxon>Sylvioidea</taxon>
        <taxon>Zosteropidae</taxon>
        <taxon>Zosterops</taxon>
    </lineage>
</organism>
<dbReference type="AlphaFoldDB" id="A0A8K1FXB9"/>
<accession>A0A8K1FXB9</accession>
<reference evidence="1" key="1">
    <citation type="submission" date="2019-04" db="EMBL/GenBank/DDBJ databases">
        <title>Genome assembly of Zosterops borbonicus 15179.</title>
        <authorList>
            <person name="Leroy T."/>
            <person name="Anselmetti Y."/>
            <person name="Tilak M.-K."/>
            <person name="Nabholz B."/>
        </authorList>
    </citation>
    <scope>NUCLEOTIDE SEQUENCE</scope>
    <source>
        <strain evidence="1">HGM_15179</strain>
        <tissue evidence="1">Muscle</tissue>
    </source>
</reference>
<keyword evidence="2" id="KW-1185">Reference proteome</keyword>
<sequence length="75" mass="8900">MKHRRLHQDYFHKAQMKRVRLTKASLELNSTMNAKNSKKSFYRRRIGIVPAVRIGAEARRRGQRQRPGAASRRRN</sequence>
<name>A0A8K1FXB9_9PASS</name>
<comment type="caution">
    <text evidence="1">The sequence shown here is derived from an EMBL/GenBank/DDBJ whole genome shotgun (WGS) entry which is preliminary data.</text>
</comment>
<dbReference type="Proteomes" id="UP000796761">
    <property type="component" value="Unassembled WGS sequence"/>
</dbReference>
<dbReference type="EMBL" id="SWJQ01001871">
    <property type="protein sequence ID" value="TRZ07252.1"/>
    <property type="molecule type" value="Genomic_DNA"/>
</dbReference>